<dbReference type="Proteomes" id="UP001233172">
    <property type="component" value="Unassembled WGS sequence"/>
</dbReference>
<keyword evidence="8 12" id="KW-0472">Membrane</keyword>
<comment type="similarity">
    <text evidence="11">Belongs to the amiloride-sensitive sodium channel (TC 1.A.6) family.</text>
</comment>
<evidence type="ECO:0000256" key="2">
    <source>
        <dbReference type="ARBA" id="ARBA00022448"/>
    </source>
</evidence>
<keyword evidence="2 11" id="KW-0813">Transport</keyword>
<comment type="caution">
    <text evidence="13">The sequence shown here is derived from an EMBL/GenBank/DDBJ whole genome shotgun (WGS) entry which is preliminary data.</text>
</comment>
<evidence type="ECO:0000256" key="10">
    <source>
        <dbReference type="ARBA" id="ARBA00023303"/>
    </source>
</evidence>
<evidence type="ECO:0000256" key="8">
    <source>
        <dbReference type="ARBA" id="ARBA00023136"/>
    </source>
</evidence>
<comment type="subcellular location">
    <subcellularLocation>
        <location evidence="1">Membrane</location>
        <topology evidence="1">Multi-pass membrane protein</topology>
    </subcellularLocation>
</comment>
<evidence type="ECO:0000256" key="6">
    <source>
        <dbReference type="ARBA" id="ARBA00023053"/>
    </source>
</evidence>
<evidence type="ECO:0000256" key="7">
    <source>
        <dbReference type="ARBA" id="ARBA00023065"/>
    </source>
</evidence>
<feature type="transmembrane region" description="Helical" evidence="12">
    <location>
        <begin position="103"/>
        <end position="124"/>
    </location>
</feature>
<dbReference type="EMBL" id="JASAOG010000244">
    <property type="protein sequence ID" value="KAK0042340.1"/>
    <property type="molecule type" value="Genomic_DNA"/>
</dbReference>
<dbReference type="GO" id="GO:0005886">
    <property type="term" value="C:plasma membrane"/>
    <property type="evidence" value="ECO:0007669"/>
    <property type="project" value="TreeGrafter"/>
</dbReference>
<dbReference type="InterPro" id="IPR001873">
    <property type="entry name" value="ENaC"/>
</dbReference>
<evidence type="ECO:0000256" key="5">
    <source>
        <dbReference type="ARBA" id="ARBA00022989"/>
    </source>
</evidence>
<dbReference type="AlphaFoldDB" id="A0AAD8ATV1"/>
<evidence type="ECO:0000256" key="1">
    <source>
        <dbReference type="ARBA" id="ARBA00004141"/>
    </source>
</evidence>
<evidence type="ECO:0000256" key="3">
    <source>
        <dbReference type="ARBA" id="ARBA00022461"/>
    </source>
</evidence>
<keyword evidence="9 11" id="KW-0739">Sodium transport</keyword>
<sequence length="216" mass="24945">MLRQKERFRCWTPRSLLFHAWSLQLLSNMNNKVSPQNAELFVSSKRDVNEETETNTSTLSVRTAAEAFERKFVALSIISNFAQKTSINGALFIKESSSIQAKIWWSVLFLAAIGALLLHAYSIISSYMSFRTMTTVESRFEKNLQLPFVTFCNRNPIRLSMLNQTSSLLQNYVHNLNIDDLIMQNEDSDTQESSEEASFYSFWHQLLKLNLFEASF</sequence>
<organism evidence="13 14">
    <name type="scientific">Biomphalaria pfeifferi</name>
    <name type="common">Bloodfluke planorb</name>
    <name type="synonym">Freshwater snail</name>
    <dbReference type="NCBI Taxonomy" id="112525"/>
    <lineage>
        <taxon>Eukaryota</taxon>
        <taxon>Metazoa</taxon>
        <taxon>Spiralia</taxon>
        <taxon>Lophotrochozoa</taxon>
        <taxon>Mollusca</taxon>
        <taxon>Gastropoda</taxon>
        <taxon>Heterobranchia</taxon>
        <taxon>Euthyneura</taxon>
        <taxon>Panpulmonata</taxon>
        <taxon>Hygrophila</taxon>
        <taxon>Lymnaeoidea</taxon>
        <taxon>Planorbidae</taxon>
        <taxon>Biomphalaria</taxon>
    </lineage>
</organism>
<keyword evidence="7 11" id="KW-0406">Ion transport</keyword>
<evidence type="ECO:0000256" key="4">
    <source>
        <dbReference type="ARBA" id="ARBA00022692"/>
    </source>
</evidence>
<name>A0AAD8ATV1_BIOPF</name>
<reference evidence="13" key="2">
    <citation type="submission" date="2023-04" db="EMBL/GenBank/DDBJ databases">
        <authorList>
            <person name="Bu L."/>
            <person name="Lu L."/>
            <person name="Laidemitt M.R."/>
            <person name="Zhang S.M."/>
            <person name="Mutuku M."/>
            <person name="Mkoji G."/>
            <person name="Steinauer M."/>
            <person name="Loker E.S."/>
        </authorList>
    </citation>
    <scope>NUCLEOTIDE SEQUENCE</scope>
    <source>
        <strain evidence="13">KasaAsao</strain>
        <tissue evidence="13">Whole Snail</tissue>
    </source>
</reference>
<evidence type="ECO:0000256" key="11">
    <source>
        <dbReference type="RuleBase" id="RU000679"/>
    </source>
</evidence>
<keyword evidence="4 11" id="KW-0812">Transmembrane</keyword>
<keyword evidence="6" id="KW-0915">Sodium</keyword>
<protein>
    <submittedName>
        <fullName evidence="13">Degenerin-like protein asic-2</fullName>
    </submittedName>
</protein>
<proteinExistence type="inferred from homology"/>
<reference evidence="13" key="1">
    <citation type="journal article" date="2023" name="PLoS Negl. Trop. Dis.">
        <title>A genome sequence for Biomphalaria pfeifferi, the major vector snail for the human-infecting parasite Schistosoma mansoni.</title>
        <authorList>
            <person name="Bu L."/>
            <person name="Lu L."/>
            <person name="Laidemitt M.R."/>
            <person name="Zhang S.M."/>
            <person name="Mutuku M."/>
            <person name="Mkoji G."/>
            <person name="Steinauer M."/>
            <person name="Loker E.S."/>
        </authorList>
    </citation>
    <scope>NUCLEOTIDE SEQUENCE</scope>
    <source>
        <strain evidence="13">KasaAsao</strain>
    </source>
</reference>
<evidence type="ECO:0000313" key="13">
    <source>
        <dbReference type="EMBL" id="KAK0042340.1"/>
    </source>
</evidence>
<keyword evidence="5 12" id="KW-1133">Transmembrane helix</keyword>
<keyword evidence="14" id="KW-1185">Reference proteome</keyword>
<keyword evidence="3 11" id="KW-0894">Sodium channel</keyword>
<dbReference type="PANTHER" id="PTHR11690">
    <property type="entry name" value="AMILORIDE-SENSITIVE SODIUM CHANNEL-RELATED"/>
    <property type="match status" value="1"/>
</dbReference>
<evidence type="ECO:0000256" key="12">
    <source>
        <dbReference type="SAM" id="Phobius"/>
    </source>
</evidence>
<dbReference type="Pfam" id="PF00858">
    <property type="entry name" value="ASC"/>
    <property type="match status" value="1"/>
</dbReference>
<evidence type="ECO:0000256" key="9">
    <source>
        <dbReference type="ARBA" id="ARBA00023201"/>
    </source>
</evidence>
<evidence type="ECO:0000313" key="14">
    <source>
        <dbReference type="Proteomes" id="UP001233172"/>
    </source>
</evidence>
<keyword evidence="10 11" id="KW-0407">Ion channel</keyword>
<dbReference type="GO" id="GO:0015280">
    <property type="term" value="F:ligand-gated sodium channel activity"/>
    <property type="evidence" value="ECO:0007669"/>
    <property type="project" value="TreeGrafter"/>
</dbReference>
<accession>A0AAD8ATV1</accession>
<dbReference type="PANTHER" id="PTHR11690:SF248">
    <property type="entry name" value="PICKPOCKET 17, ISOFORM A"/>
    <property type="match status" value="1"/>
</dbReference>
<gene>
    <name evidence="13" type="ORF">Bpfe_028252</name>
</gene>